<dbReference type="SUPFAM" id="SSF49785">
    <property type="entry name" value="Galactose-binding domain-like"/>
    <property type="match status" value="2"/>
</dbReference>
<feature type="domain" description="F5/8 type C" evidence="2">
    <location>
        <begin position="193"/>
        <end position="288"/>
    </location>
</feature>
<evidence type="ECO:0000313" key="3">
    <source>
        <dbReference type="EMBL" id="EDM27324.1"/>
    </source>
</evidence>
<feature type="chain" id="PRO_5002694532" description="F5/8 type C domain-containing protein" evidence="1">
    <location>
        <begin position="26"/>
        <end position="1466"/>
    </location>
</feature>
<proteinExistence type="predicted"/>
<dbReference type="PROSITE" id="PS50022">
    <property type="entry name" value="FA58C_3"/>
    <property type="match status" value="1"/>
</dbReference>
<dbReference type="InterPro" id="IPR000421">
    <property type="entry name" value="FA58C"/>
</dbReference>
<evidence type="ECO:0000259" key="2">
    <source>
        <dbReference type="PROSITE" id="PS50022"/>
    </source>
</evidence>
<dbReference type="InterPro" id="IPR008979">
    <property type="entry name" value="Galactose-bd-like_sf"/>
</dbReference>
<feature type="signal peptide" evidence="1">
    <location>
        <begin position="1"/>
        <end position="25"/>
    </location>
</feature>
<dbReference type="STRING" id="313628.LNTAR_21460"/>
<keyword evidence="1" id="KW-0732">Signal</keyword>
<keyword evidence="4" id="KW-1185">Reference proteome</keyword>
<dbReference type="EMBL" id="ABCK01000010">
    <property type="protein sequence ID" value="EDM27324.1"/>
    <property type="molecule type" value="Genomic_DNA"/>
</dbReference>
<reference evidence="3 4" key="1">
    <citation type="journal article" date="2010" name="J. Bacteriol.">
        <title>Genome sequence of Lentisphaera araneosa HTCC2155T, the type species of the order Lentisphaerales in the phylum Lentisphaerae.</title>
        <authorList>
            <person name="Thrash J.C."/>
            <person name="Cho J.C."/>
            <person name="Vergin K.L."/>
            <person name="Morris R.M."/>
            <person name="Giovannoni S.J."/>
        </authorList>
    </citation>
    <scope>NUCLEOTIDE SEQUENCE [LARGE SCALE GENOMIC DNA]</scope>
    <source>
        <strain evidence="3 4">HTCC2155</strain>
    </source>
</reference>
<dbReference type="Gene3D" id="2.60.120.260">
    <property type="entry name" value="Galactose-binding domain-like"/>
    <property type="match status" value="2"/>
</dbReference>
<accession>A6DM26</accession>
<name>A6DM26_9BACT</name>
<dbReference type="Proteomes" id="UP000004947">
    <property type="component" value="Unassembled WGS sequence"/>
</dbReference>
<dbReference type="eggNOG" id="COG5434">
    <property type="taxonomic scope" value="Bacteria"/>
</dbReference>
<dbReference type="eggNOG" id="COG3250">
    <property type="taxonomic scope" value="Bacteria"/>
</dbReference>
<evidence type="ECO:0000313" key="4">
    <source>
        <dbReference type="Proteomes" id="UP000004947"/>
    </source>
</evidence>
<organism evidence="3 4">
    <name type="scientific">Lentisphaera araneosa HTCC2155</name>
    <dbReference type="NCBI Taxonomy" id="313628"/>
    <lineage>
        <taxon>Bacteria</taxon>
        <taxon>Pseudomonadati</taxon>
        <taxon>Lentisphaerota</taxon>
        <taxon>Lentisphaeria</taxon>
        <taxon>Lentisphaerales</taxon>
        <taxon>Lentisphaeraceae</taxon>
        <taxon>Lentisphaera</taxon>
    </lineage>
</organism>
<protein>
    <recommendedName>
        <fullName evidence="2">F5/8 type C domain-containing protein</fullName>
    </recommendedName>
</protein>
<sequence>MDQMKIRKFLLLLAFTLLAFSNGNATEIKTENMTMKFASDGKPKSLTHKGKELLNVRDPGKGFEICGFAYNWLAPIKIHLNKLSYDGRNLIAKNNHISITMEVTEKHGGLVFSLKRVQGLSKKNQLWLKFGLNCDASLKAVPLDYVTECDKGKQGIEVSLPWLWERSETVPMGSFALTPSTQSIKLPSKAKWSDLKAKLLKDKWYKKVQKAFTVKLTASNNEGSLQNLLDQDKDNRYTTESNMKPGMWLVIEFSAAYLVNTLILDAGKSAGDYPREYRIFVSEDGKNWGKSIKKGTGQKLTKIEGIDKKAKFVKIEQTGSNNVWWSIHDLKINGISLSKPSMLAAESRPNKVVKAKTDPIRIETSKYSLEISNNGQFTSFKYGGKELINKKKNLPEFQVSGFNHEKRSFEKYRLGNAKYKNGKLLLKNGPFAVLFEVKAEEHYLAFKILKTKGFNSSDLTIFGFFGFLESAINVFPLDYMTDCGKSHTGETNVKWKWKWAKGKDLPRGGFAFIHATTDDEYDEALHHIWVKENQPHPKINGEWTVERSKQWMKEWQEKNMDRSRFILTAHSMDDLFYLADKAEQLDMKEIYLHTDTWRGEYWPIKRGFLTVNPKIFPNGEKDFQRFSGYLKEKNIGLTIHTLSCPIANEDPDYTKPTIDPRLADWVKGTLAKPASATDKTLYFKAPPGSELPTIEKGVFGPESIQPWDNINTFQIADEFVTVGSFSDTDTGVWKLNNCQRGSINTKASAHKAEIKARGLIRSYGMVFIPGNDTDMVEELAKRYAEFCNKNGVTHCEQDAAEVHTAENNWGYHKFTEYVYKNIEHMVTSNSSSGRPMPSQMEYKFRKSRNVVKNRQGSKFGMNLHYIARVSTGPYDNSPTWSGAAASGKRTFSMEKNEPMFGITRDILSSHGLTDTFIEKQNHWKKATKLLSADQSKRIRSKREVLYAQTATHEIFDIDKTELGYAITPKQLMRREGIETPWALGSEFGPVAPRQYLQSGDTLKLNNPYPESEPEVIIRVLSALGDGQTDSPQKRKEINEKANDAIAAYNIGAGLQKKRHPLEGAKHIWVAGGEPKHGNCWMRKKFTLKEQAVSGFLFLHADDSVQVYVNGHQVANVSGWDKGHIVDVQKYLKKGDNVLAAEVSNDHGGGCFTGALTIETSKEAFSFLSDKTWLTSSKSQREWNQIKFDDSKWKCAHSFGTFGKSPWPRVHLKPVSPSYKLQPQAKQIKQVGDYQFTDVDNALRLRYSNQRSKAIKNENFPSWRASGSMRGARGIGLTVEGDGSGAILVVQVSAGGHRDYIVPLDFKGKKDIVIPSGEVSWSDLRWGFRFNTKHMKYGSVSQVSLGLGIIPKETNVDIKVSNLRLLVEQPSELKNPVIKIGKGSLQVKGSIKTDHYLWFKGGSSVGVYDLNWNKIKDLPVVKKTFVTKQGKNSLALNAQKQKNSPWLECQFIVKDKKLLVKEKQEQK</sequence>
<evidence type="ECO:0000256" key="1">
    <source>
        <dbReference type="SAM" id="SignalP"/>
    </source>
</evidence>
<comment type="caution">
    <text evidence="3">The sequence shown here is derived from an EMBL/GenBank/DDBJ whole genome shotgun (WGS) entry which is preliminary data.</text>
</comment>
<gene>
    <name evidence="3" type="ORF">LNTAR_21460</name>
</gene>
<dbReference type="Pfam" id="PF00754">
    <property type="entry name" value="F5_F8_type_C"/>
    <property type="match status" value="1"/>
</dbReference>